<accession>A0ABY4I987</accession>
<name>A0ABY4I987_CHIFI</name>
<evidence type="ECO:0000313" key="2">
    <source>
        <dbReference type="Proteomes" id="UP000830198"/>
    </source>
</evidence>
<proteinExistence type="predicted"/>
<dbReference type="EMBL" id="CP095855">
    <property type="protein sequence ID" value="UPK72452.1"/>
    <property type="molecule type" value="Genomic_DNA"/>
</dbReference>
<sequence length="153" mass="18330">MTWNELKRKVYYQDGSLRDIFVLHADRQDWKKWIDYVNENYRIEWYNGNTDKYEDKINVCVIEGHWNREHDLSSIASVFVDAIMINAYFADDSEIENDINPKEFNSPEGHEKLMRFMSDIARILDKDVILTPENEKETILIKIDKGGNRHYYC</sequence>
<evidence type="ECO:0000313" key="1">
    <source>
        <dbReference type="EMBL" id="UPK72452.1"/>
    </source>
</evidence>
<evidence type="ECO:0008006" key="3">
    <source>
        <dbReference type="Google" id="ProtNLM"/>
    </source>
</evidence>
<keyword evidence="2" id="KW-1185">Reference proteome</keyword>
<dbReference type="RefSeq" id="WP_247814642.1">
    <property type="nucleotide sequence ID" value="NZ_CP095855.1"/>
</dbReference>
<protein>
    <recommendedName>
        <fullName evidence="3">Immunity protein Imm1</fullName>
    </recommendedName>
</protein>
<organism evidence="1 2">
    <name type="scientific">Chitinophaga filiformis</name>
    <name type="common">Myxococcus filiformis</name>
    <name type="synonym">Flexibacter filiformis</name>
    <dbReference type="NCBI Taxonomy" id="104663"/>
    <lineage>
        <taxon>Bacteria</taxon>
        <taxon>Pseudomonadati</taxon>
        <taxon>Bacteroidota</taxon>
        <taxon>Chitinophagia</taxon>
        <taxon>Chitinophagales</taxon>
        <taxon>Chitinophagaceae</taxon>
        <taxon>Chitinophaga</taxon>
    </lineage>
</organism>
<gene>
    <name evidence="1" type="ORF">MYF79_14260</name>
</gene>
<reference evidence="1 2" key="1">
    <citation type="submission" date="2022-04" db="EMBL/GenBank/DDBJ databases">
        <title>The arsenic-methylating capacity of Chitinophaga filiformis YT5 during chitin decomposition.</title>
        <authorList>
            <person name="Chen G."/>
            <person name="Liang Y."/>
        </authorList>
    </citation>
    <scope>NUCLEOTIDE SEQUENCE [LARGE SCALE GENOMIC DNA]</scope>
    <source>
        <strain evidence="1 2">YT5</strain>
    </source>
</reference>
<dbReference type="Proteomes" id="UP000830198">
    <property type="component" value="Chromosome"/>
</dbReference>